<dbReference type="AlphaFoldDB" id="A0A1V8TG91"/>
<comment type="similarity">
    <text evidence="6">Belongs to the peptidase S26 family. IMP1 subfamily.</text>
</comment>
<evidence type="ECO:0000256" key="6">
    <source>
        <dbReference type="ARBA" id="ARBA00038445"/>
    </source>
</evidence>
<dbReference type="InterPro" id="IPR000223">
    <property type="entry name" value="Pept_S26A_signal_pept_1"/>
</dbReference>
<evidence type="ECO:0000256" key="1">
    <source>
        <dbReference type="ARBA" id="ARBA00004273"/>
    </source>
</evidence>
<feature type="transmembrane region" description="Helical" evidence="8">
    <location>
        <begin position="80"/>
        <end position="101"/>
    </location>
</feature>
<name>A0A1V8TG91_9PEZI</name>
<comment type="caution">
    <text evidence="10">The sequence shown here is derived from an EMBL/GenBank/DDBJ whole genome shotgun (WGS) entry which is preliminary data.</text>
</comment>
<dbReference type="EMBL" id="NAJO01000009">
    <property type="protein sequence ID" value="OQO10278.1"/>
    <property type="molecule type" value="Genomic_DNA"/>
</dbReference>
<dbReference type="GO" id="GO:0006465">
    <property type="term" value="P:signal peptide processing"/>
    <property type="evidence" value="ECO:0007669"/>
    <property type="project" value="InterPro"/>
</dbReference>
<dbReference type="CDD" id="cd06530">
    <property type="entry name" value="S26_SPase_I"/>
    <property type="match status" value="1"/>
</dbReference>
<dbReference type="InParanoid" id="A0A1V8TG91"/>
<protein>
    <recommendedName>
        <fullName evidence="9">Peptidase S26 domain-containing protein</fullName>
    </recommendedName>
</protein>
<proteinExistence type="inferred from homology"/>
<dbReference type="Proteomes" id="UP000192596">
    <property type="component" value="Unassembled WGS sequence"/>
</dbReference>
<gene>
    <name evidence="10" type="ORF">B0A48_04636</name>
</gene>
<dbReference type="Pfam" id="PF10502">
    <property type="entry name" value="Peptidase_S26"/>
    <property type="match status" value="2"/>
</dbReference>
<organism evidence="10 11">
    <name type="scientific">Cryoendolithus antarcticus</name>
    <dbReference type="NCBI Taxonomy" id="1507870"/>
    <lineage>
        <taxon>Eukaryota</taxon>
        <taxon>Fungi</taxon>
        <taxon>Dikarya</taxon>
        <taxon>Ascomycota</taxon>
        <taxon>Pezizomycotina</taxon>
        <taxon>Dothideomycetes</taxon>
        <taxon>Dothideomycetidae</taxon>
        <taxon>Cladosporiales</taxon>
        <taxon>Cladosporiaceae</taxon>
        <taxon>Cryoendolithus</taxon>
    </lineage>
</organism>
<keyword evidence="3" id="KW-0378">Hydrolase</keyword>
<dbReference type="InterPro" id="IPR019533">
    <property type="entry name" value="Peptidase_S26"/>
</dbReference>
<sequence length="230" mass="26328">MLARLFHRPQLRLPILRRSSPIHRLRRHASTWRTRFIPSIKILRIPTLRAIHIPSIRDLRMPTPKAIQATAYWIARVSNYVILFFIGYHIFITHFFVYGPVYGISMLPTFNNSGDWVLTSSHYRRGRDLQVGDLITFTHPIKADTQSLKRVLGMPGDFVLRDTPGTSGVMQQVPEGHCWVAGDNQEWSRDSRMFGPLPLGLVKGKVVARKAAGEWLLRGLGEPWAEPEVD</sequence>
<feature type="active site" evidence="7">
    <location>
        <position position="149"/>
    </location>
</feature>
<dbReference type="PANTHER" id="PTHR12383:SF16">
    <property type="entry name" value="MITOCHONDRIAL INNER MEMBRANE PROTEASE SUBUNIT 1"/>
    <property type="match status" value="1"/>
</dbReference>
<keyword evidence="4" id="KW-0496">Mitochondrion</keyword>
<comment type="subcellular location">
    <subcellularLocation>
        <location evidence="1">Mitochondrion inner membrane</location>
    </subcellularLocation>
</comment>
<dbReference type="PRINTS" id="PR00727">
    <property type="entry name" value="LEADERPTASE"/>
</dbReference>
<evidence type="ECO:0000256" key="7">
    <source>
        <dbReference type="PIRSR" id="PIRSR600223-1"/>
    </source>
</evidence>
<dbReference type="STRING" id="1507870.A0A1V8TG91"/>
<accession>A0A1V8TG91</accession>
<evidence type="ECO:0000256" key="8">
    <source>
        <dbReference type="SAM" id="Phobius"/>
    </source>
</evidence>
<feature type="domain" description="Peptidase S26" evidence="9">
    <location>
        <begin position="83"/>
        <end position="159"/>
    </location>
</feature>
<dbReference type="GO" id="GO:0006627">
    <property type="term" value="P:protein processing involved in protein targeting to mitochondrion"/>
    <property type="evidence" value="ECO:0007669"/>
    <property type="project" value="TreeGrafter"/>
</dbReference>
<evidence type="ECO:0000313" key="10">
    <source>
        <dbReference type="EMBL" id="OQO10278.1"/>
    </source>
</evidence>
<evidence type="ECO:0000313" key="11">
    <source>
        <dbReference type="Proteomes" id="UP000192596"/>
    </source>
</evidence>
<keyword evidence="8" id="KW-0812">Transmembrane</keyword>
<feature type="domain" description="Peptidase S26" evidence="9">
    <location>
        <begin position="171"/>
        <end position="208"/>
    </location>
</feature>
<dbReference type="FunCoup" id="A0A1V8TG91">
    <property type="interactions" value="734"/>
</dbReference>
<dbReference type="GO" id="GO:0042720">
    <property type="term" value="C:mitochondrial inner membrane peptidase complex"/>
    <property type="evidence" value="ECO:0007669"/>
    <property type="project" value="TreeGrafter"/>
</dbReference>
<dbReference type="InterPro" id="IPR052064">
    <property type="entry name" value="Mito_IMP1_subunit"/>
</dbReference>
<dbReference type="Gene3D" id="2.10.109.10">
    <property type="entry name" value="Umud Fragment, subunit A"/>
    <property type="match status" value="1"/>
</dbReference>
<dbReference type="SUPFAM" id="SSF51306">
    <property type="entry name" value="LexA/Signal peptidase"/>
    <property type="match status" value="1"/>
</dbReference>
<keyword evidence="2" id="KW-0999">Mitochondrion inner membrane</keyword>
<feature type="active site" evidence="7">
    <location>
        <position position="105"/>
    </location>
</feature>
<dbReference type="OrthoDB" id="308440at2759"/>
<evidence type="ECO:0000259" key="9">
    <source>
        <dbReference type="Pfam" id="PF10502"/>
    </source>
</evidence>
<keyword evidence="11" id="KW-1185">Reference proteome</keyword>
<evidence type="ECO:0000256" key="2">
    <source>
        <dbReference type="ARBA" id="ARBA00022792"/>
    </source>
</evidence>
<dbReference type="PANTHER" id="PTHR12383">
    <property type="entry name" value="PROTEASE FAMILY S26 MITOCHONDRIAL INNER MEMBRANE PROTEASE-RELATED"/>
    <property type="match status" value="1"/>
</dbReference>
<evidence type="ECO:0000256" key="3">
    <source>
        <dbReference type="ARBA" id="ARBA00022801"/>
    </source>
</evidence>
<evidence type="ECO:0000256" key="5">
    <source>
        <dbReference type="ARBA" id="ARBA00023136"/>
    </source>
</evidence>
<dbReference type="GO" id="GO:0004252">
    <property type="term" value="F:serine-type endopeptidase activity"/>
    <property type="evidence" value="ECO:0007669"/>
    <property type="project" value="InterPro"/>
</dbReference>
<keyword evidence="5 8" id="KW-0472">Membrane</keyword>
<dbReference type="InterPro" id="IPR036286">
    <property type="entry name" value="LexA/Signal_pep-like_sf"/>
</dbReference>
<evidence type="ECO:0000256" key="4">
    <source>
        <dbReference type="ARBA" id="ARBA00023128"/>
    </source>
</evidence>
<keyword evidence="8" id="KW-1133">Transmembrane helix</keyword>
<reference evidence="11" key="1">
    <citation type="submission" date="2017-03" db="EMBL/GenBank/DDBJ databases">
        <title>Genomes of endolithic fungi from Antarctica.</title>
        <authorList>
            <person name="Coleine C."/>
            <person name="Masonjones S."/>
            <person name="Stajich J.E."/>
        </authorList>
    </citation>
    <scope>NUCLEOTIDE SEQUENCE [LARGE SCALE GENOMIC DNA]</scope>
    <source>
        <strain evidence="11">CCFEE 5527</strain>
    </source>
</reference>